<dbReference type="KEGG" id="nai:NECAME_09042"/>
<keyword evidence="1" id="KW-0812">Transmembrane</keyword>
<proteinExistence type="predicted"/>
<name>W2TF14_NECAM</name>
<protein>
    <submittedName>
        <fullName evidence="2">Uncharacterized protein</fullName>
    </submittedName>
</protein>
<organism evidence="2 3">
    <name type="scientific">Necator americanus</name>
    <name type="common">Human hookworm</name>
    <dbReference type="NCBI Taxonomy" id="51031"/>
    <lineage>
        <taxon>Eukaryota</taxon>
        <taxon>Metazoa</taxon>
        <taxon>Ecdysozoa</taxon>
        <taxon>Nematoda</taxon>
        <taxon>Chromadorea</taxon>
        <taxon>Rhabditida</taxon>
        <taxon>Rhabditina</taxon>
        <taxon>Rhabditomorpha</taxon>
        <taxon>Strongyloidea</taxon>
        <taxon>Ancylostomatidae</taxon>
        <taxon>Bunostominae</taxon>
        <taxon>Necator</taxon>
    </lineage>
</organism>
<evidence type="ECO:0000313" key="3">
    <source>
        <dbReference type="Proteomes" id="UP000053676"/>
    </source>
</evidence>
<evidence type="ECO:0000313" key="2">
    <source>
        <dbReference type="EMBL" id="ETN80650.1"/>
    </source>
</evidence>
<feature type="transmembrane region" description="Helical" evidence="1">
    <location>
        <begin position="12"/>
        <end position="35"/>
    </location>
</feature>
<dbReference type="AlphaFoldDB" id="W2TF14"/>
<keyword evidence="1" id="KW-1133">Transmembrane helix</keyword>
<dbReference type="Proteomes" id="UP000053676">
    <property type="component" value="Unassembled WGS sequence"/>
</dbReference>
<evidence type="ECO:0000256" key="1">
    <source>
        <dbReference type="SAM" id="Phobius"/>
    </source>
</evidence>
<accession>W2TF14</accession>
<dbReference type="EMBL" id="KI659018">
    <property type="protein sequence ID" value="ETN80650.1"/>
    <property type="molecule type" value="Genomic_DNA"/>
</dbReference>
<keyword evidence="3" id="KW-1185">Reference proteome</keyword>
<gene>
    <name evidence="2" type="ORF">NECAME_09042</name>
</gene>
<keyword evidence="1" id="KW-0472">Membrane</keyword>
<sequence length="127" mass="14392">MLEETPTCLDKATVFLSAINIFAVVWTAFCGMVSIKLRFELTDFTITINVAPYLELTFLIQHKYQILRPSVMCSFAAAMEIAATEATKHNYAGYSVGLRYRTSTEEKEAWCSDSPHPDIWGIIWSIE</sequence>
<reference evidence="3" key="1">
    <citation type="journal article" date="2014" name="Nat. Genet.">
        <title>Genome of the human hookworm Necator americanus.</title>
        <authorList>
            <person name="Tang Y.T."/>
            <person name="Gao X."/>
            <person name="Rosa B.A."/>
            <person name="Abubucker S."/>
            <person name="Hallsworth-Pepin K."/>
            <person name="Martin J."/>
            <person name="Tyagi R."/>
            <person name="Heizer E."/>
            <person name="Zhang X."/>
            <person name="Bhonagiri-Palsikar V."/>
            <person name="Minx P."/>
            <person name="Warren W.C."/>
            <person name="Wang Q."/>
            <person name="Zhan B."/>
            <person name="Hotez P.J."/>
            <person name="Sternberg P.W."/>
            <person name="Dougall A."/>
            <person name="Gaze S.T."/>
            <person name="Mulvenna J."/>
            <person name="Sotillo J."/>
            <person name="Ranganathan S."/>
            <person name="Rabelo E.M."/>
            <person name="Wilson R.K."/>
            <person name="Felgner P.L."/>
            <person name="Bethony J."/>
            <person name="Hawdon J.M."/>
            <person name="Gasser R.B."/>
            <person name="Loukas A."/>
            <person name="Mitreva M."/>
        </authorList>
    </citation>
    <scope>NUCLEOTIDE SEQUENCE [LARGE SCALE GENOMIC DNA]</scope>
</reference>